<dbReference type="PROSITE" id="PS50110">
    <property type="entry name" value="RESPONSE_REGULATORY"/>
    <property type="match status" value="1"/>
</dbReference>
<keyword evidence="1" id="KW-0597">Phosphoprotein</keyword>
<protein>
    <submittedName>
        <fullName evidence="3">Transcriptional regulator</fullName>
    </submittedName>
</protein>
<evidence type="ECO:0000259" key="2">
    <source>
        <dbReference type="PROSITE" id="PS50110"/>
    </source>
</evidence>
<dbReference type="InterPro" id="IPR001789">
    <property type="entry name" value="Sig_transdc_resp-reg_receiver"/>
</dbReference>
<evidence type="ECO:0000313" key="4">
    <source>
        <dbReference type="Proteomes" id="UP000593802"/>
    </source>
</evidence>
<dbReference type="Gene3D" id="3.40.50.2300">
    <property type="match status" value="1"/>
</dbReference>
<dbReference type="PANTHER" id="PTHR43228:SF8">
    <property type="entry name" value="TRANSCRIPTIONAL REGULATORY PROTEIN GLNL"/>
    <property type="match status" value="1"/>
</dbReference>
<evidence type="ECO:0000256" key="1">
    <source>
        <dbReference type="PROSITE-ProRule" id="PRU00169"/>
    </source>
</evidence>
<dbReference type="Pfam" id="PF00072">
    <property type="entry name" value="Response_reg"/>
    <property type="match status" value="1"/>
</dbReference>
<dbReference type="RefSeq" id="WP_200760186.1">
    <property type="nucleotide sequence ID" value="NZ_AP023366.1"/>
</dbReference>
<dbReference type="GO" id="GO:0000160">
    <property type="term" value="P:phosphorelay signal transduction system"/>
    <property type="evidence" value="ECO:0007669"/>
    <property type="project" value="InterPro"/>
</dbReference>
<gene>
    <name evidence="3" type="ORF">skT53_11380</name>
</gene>
<sequence length="303" mass="34504">MKLRVYMIEDDAATRRMLERILQESDLAVVIGQAADGEHVQLENVEGADLILIDLLMPGRDGIETIRELKKQGFRGRFVMISQVENKQMVASAYQAGVDTFIYKPINRSEVLAVIRRVREHMALEQSLATIRKMLTRLDETPEQSLTVNEPVEQAIGPVFSQLGIAGEAGARDLLLLLVYLDETARQGDPFPVNLSMKELYQAVVLRTEGDLNEERLQKEIRAMEQRIRRAILHALGHLASLGLADYGNPIFEHYAPRLFDFQEVRQRMLEIEAGEKNSSCRIQIRKFLFGLYEELQAARRGK</sequence>
<name>A0A7I8D7L3_9BACL</name>
<dbReference type="EMBL" id="AP023366">
    <property type="protein sequence ID" value="BCJ86153.1"/>
    <property type="molecule type" value="Genomic_DNA"/>
</dbReference>
<proteinExistence type="predicted"/>
<dbReference type="Proteomes" id="UP000593802">
    <property type="component" value="Chromosome"/>
</dbReference>
<dbReference type="SUPFAM" id="SSF52172">
    <property type="entry name" value="CheY-like"/>
    <property type="match status" value="1"/>
</dbReference>
<feature type="modified residue" description="4-aspartylphosphate" evidence="1">
    <location>
        <position position="54"/>
    </location>
</feature>
<dbReference type="InterPro" id="IPR011006">
    <property type="entry name" value="CheY-like_superfamily"/>
</dbReference>
<dbReference type="InterPro" id="IPR052048">
    <property type="entry name" value="ST_Response_Regulator"/>
</dbReference>
<dbReference type="KEGG" id="eff:skT53_11380"/>
<organism evidence="3 4">
    <name type="scientific">Effusibacillus dendaii</name>
    <dbReference type="NCBI Taxonomy" id="2743772"/>
    <lineage>
        <taxon>Bacteria</taxon>
        <taxon>Bacillati</taxon>
        <taxon>Bacillota</taxon>
        <taxon>Bacilli</taxon>
        <taxon>Bacillales</taxon>
        <taxon>Alicyclobacillaceae</taxon>
        <taxon>Effusibacillus</taxon>
    </lineage>
</organism>
<evidence type="ECO:0000313" key="3">
    <source>
        <dbReference type="EMBL" id="BCJ86153.1"/>
    </source>
</evidence>
<feature type="domain" description="Response regulatory" evidence="2">
    <location>
        <begin position="4"/>
        <end position="119"/>
    </location>
</feature>
<keyword evidence="4" id="KW-1185">Reference proteome</keyword>
<dbReference type="SMART" id="SM00448">
    <property type="entry name" value="REC"/>
    <property type="match status" value="1"/>
</dbReference>
<reference evidence="3 4" key="1">
    <citation type="submission" date="2020-08" db="EMBL/GenBank/DDBJ databases">
        <title>Complete Genome Sequence of Effusibacillus dendaii Strain skT53, Isolated from Farmland soil.</title>
        <authorList>
            <person name="Konishi T."/>
            <person name="Kawasaki H."/>
        </authorList>
    </citation>
    <scope>NUCLEOTIDE SEQUENCE [LARGE SCALE GENOMIC DNA]</scope>
    <source>
        <strain evidence="4">skT53</strain>
    </source>
</reference>
<dbReference type="PANTHER" id="PTHR43228">
    <property type="entry name" value="TWO-COMPONENT RESPONSE REGULATOR"/>
    <property type="match status" value="1"/>
</dbReference>
<dbReference type="AlphaFoldDB" id="A0A7I8D7L3"/>
<dbReference type="Pfam" id="PF08664">
    <property type="entry name" value="YcbB"/>
    <property type="match status" value="1"/>
</dbReference>
<dbReference type="InterPro" id="IPR013972">
    <property type="entry name" value="YcbB"/>
</dbReference>
<accession>A0A7I8D7L3</accession>